<feature type="transmembrane region" description="Helical" evidence="6">
    <location>
        <begin position="66"/>
        <end position="88"/>
    </location>
</feature>
<feature type="transmembrane region" description="Helical" evidence="6">
    <location>
        <begin position="37"/>
        <end position="54"/>
    </location>
</feature>
<dbReference type="PANTHER" id="PTHR42920:SF5">
    <property type="entry name" value="EAMA DOMAIN-CONTAINING PROTEIN"/>
    <property type="match status" value="1"/>
</dbReference>
<sequence length="300" mass="32980">MFKGASLKAELILVLVTILAAFGWIFSKESLHELPPLFFISTRFILAGFILTLVSPKSVLGMNRKGWKHASFVGGLMGLAMMFWIIGLDQIQNIGVGAFISSLGVVLVPLVARLVFKDSPPTSIWFALPFAIMGLAFLSLGSLQSATGFEFAQLYFFIAAVFLALQFTFLSKLSTTINSFGLTAVQLFVTGVMILIVSLLTEEVPSSVSLSTLGWFFASVFIATTLRFLLQTYGMSLASASHAAIIMNLEPVWTALFAVLWYSERMSGWQLVGCVFVFISMLVSKWSAVRSFFQKKRPSQ</sequence>
<keyword evidence="2" id="KW-1003">Cell membrane</keyword>
<dbReference type="RefSeq" id="WP_133503566.1">
    <property type="nucleotide sequence ID" value="NZ_SNXC01000011.1"/>
</dbReference>
<dbReference type="GO" id="GO:0005886">
    <property type="term" value="C:plasma membrane"/>
    <property type="evidence" value="ECO:0007669"/>
    <property type="project" value="UniProtKB-SubCell"/>
</dbReference>
<feature type="domain" description="EamA" evidence="7">
    <location>
        <begin position="152"/>
        <end position="283"/>
    </location>
</feature>
<comment type="caution">
    <text evidence="8">The sequence shown here is derived from an EMBL/GenBank/DDBJ whole genome shotgun (WGS) entry which is preliminary data.</text>
</comment>
<accession>A0A4R6MAM7</accession>
<evidence type="ECO:0000313" key="8">
    <source>
        <dbReference type="EMBL" id="TDO98135.1"/>
    </source>
</evidence>
<name>A0A4R6MAM7_9GAMM</name>
<keyword evidence="5 6" id="KW-0472">Membrane</keyword>
<keyword evidence="4 6" id="KW-1133">Transmembrane helix</keyword>
<dbReference type="InterPro" id="IPR000620">
    <property type="entry name" value="EamA_dom"/>
</dbReference>
<dbReference type="Pfam" id="PF00892">
    <property type="entry name" value="EamA"/>
    <property type="match status" value="2"/>
</dbReference>
<evidence type="ECO:0000256" key="3">
    <source>
        <dbReference type="ARBA" id="ARBA00022692"/>
    </source>
</evidence>
<proteinExistence type="predicted"/>
<feature type="domain" description="EamA" evidence="7">
    <location>
        <begin position="8"/>
        <end position="139"/>
    </location>
</feature>
<keyword evidence="3 6" id="KW-0812">Transmembrane</keyword>
<dbReference type="AlphaFoldDB" id="A0A4R6MAM7"/>
<dbReference type="PANTHER" id="PTHR42920">
    <property type="entry name" value="OS03G0707200 PROTEIN-RELATED"/>
    <property type="match status" value="1"/>
</dbReference>
<evidence type="ECO:0000256" key="2">
    <source>
        <dbReference type="ARBA" id="ARBA00022475"/>
    </source>
</evidence>
<evidence type="ECO:0000256" key="1">
    <source>
        <dbReference type="ARBA" id="ARBA00004651"/>
    </source>
</evidence>
<protein>
    <submittedName>
        <fullName evidence="8">Threonine/homoserine efflux transporter RhtA</fullName>
    </submittedName>
</protein>
<comment type="subcellular location">
    <subcellularLocation>
        <location evidence="1">Cell membrane</location>
        <topology evidence="1">Multi-pass membrane protein</topology>
    </subcellularLocation>
</comment>
<feature type="transmembrane region" description="Helical" evidence="6">
    <location>
        <begin position="268"/>
        <end position="288"/>
    </location>
</feature>
<gene>
    <name evidence="8" type="ORF">DFP79_1769</name>
</gene>
<dbReference type="EMBL" id="SNXC01000011">
    <property type="protein sequence ID" value="TDO98135.1"/>
    <property type="molecule type" value="Genomic_DNA"/>
</dbReference>
<dbReference type="InterPro" id="IPR051258">
    <property type="entry name" value="Diverse_Substrate_Transporter"/>
</dbReference>
<organism evidence="8 9">
    <name type="scientific">Marinomonas balearica</name>
    <dbReference type="NCBI Taxonomy" id="491947"/>
    <lineage>
        <taxon>Bacteria</taxon>
        <taxon>Pseudomonadati</taxon>
        <taxon>Pseudomonadota</taxon>
        <taxon>Gammaproteobacteria</taxon>
        <taxon>Oceanospirillales</taxon>
        <taxon>Oceanospirillaceae</taxon>
        <taxon>Marinomonas</taxon>
    </lineage>
</organism>
<dbReference type="InterPro" id="IPR037185">
    <property type="entry name" value="EmrE-like"/>
</dbReference>
<evidence type="ECO:0000313" key="9">
    <source>
        <dbReference type="Proteomes" id="UP000294656"/>
    </source>
</evidence>
<evidence type="ECO:0000256" key="4">
    <source>
        <dbReference type="ARBA" id="ARBA00022989"/>
    </source>
</evidence>
<evidence type="ECO:0000259" key="7">
    <source>
        <dbReference type="Pfam" id="PF00892"/>
    </source>
</evidence>
<feature type="transmembrane region" description="Helical" evidence="6">
    <location>
        <begin position="123"/>
        <end position="140"/>
    </location>
</feature>
<reference evidence="8 9" key="1">
    <citation type="submission" date="2019-03" db="EMBL/GenBank/DDBJ databases">
        <title>Genomic Encyclopedia of Type Strains, Phase III (KMG-III): the genomes of soil and plant-associated and newly described type strains.</title>
        <authorList>
            <person name="Whitman W."/>
        </authorList>
    </citation>
    <scope>NUCLEOTIDE SEQUENCE [LARGE SCALE GENOMIC DNA]</scope>
    <source>
        <strain evidence="8 9">CECT 7378</strain>
    </source>
</reference>
<feature type="transmembrane region" description="Helical" evidence="6">
    <location>
        <begin position="152"/>
        <end position="170"/>
    </location>
</feature>
<dbReference type="SUPFAM" id="SSF103481">
    <property type="entry name" value="Multidrug resistance efflux transporter EmrE"/>
    <property type="match status" value="2"/>
</dbReference>
<dbReference type="OrthoDB" id="8370318at2"/>
<evidence type="ECO:0000256" key="6">
    <source>
        <dbReference type="SAM" id="Phobius"/>
    </source>
</evidence>
<evidence type="ECO:0000256" key="5">
    <source>
        <dbReference type="ARBA" id="ARBA00023136"/>
    </source>
</evidence>
<feature type="transmembrane region" description="Helical" evidence="6">
    <location>
        <begin position="242"/>
        <end position="262"/>
    </location>
</feature>
<feature type="transmembrane region" description="Helical" evidence="6">
    <location>
        <begin position="213"/>
        <end position="230"/>
    </location>
</feature>
<feature type="transmembrane region" description="Helical" evidence="6">
    <location>
        <begin position="182"/>
        <end position="201"/>
    </location>
</feature>
<keyword evidence="9" id="KW-1185">Reference proteome</keyword>
<feature type="transmembrane region" description="Helical" evidence="6">
    <location>
        <begin position="94"/>
        <end position="116"/>
    </location>
</feature>
<dbReference type="Proteomes" id="UP000294656">
    <property type="component" value="Unassembled WGS sequence"/>
</dbReference>